<keyword evidence="3" id="KW-1185">Reference proteome</keyword>
<protein>
    <recommendedName>
        <fullName evidence="1">J domain-containing protein</fullName>
    </recommendedName>
</protein>
<dbReference type="InterPro" id="IPR052812">
    <property type="entry name" value="Plant_DnaJ_domain"/>
</dbReference>
<dbReference type="PANTHER" id="PTHR44272">
    <property type="entry name" value="DNAJ DOMAIN (PROKARYOTIC HEAT SHOCK PROTEIN)"/>
    <property type="match status" value="1"/>
</dbReference>
<organism evidence="2 3">
    <name type="scientific">Rubus argutus</name>
    <name type="common">Southern blackberry</name>
    <dbReference type="NCBI Taxonomy" id="59490"/>
    <lineage>
        <taxon>Eukaryota</taxon>
        <taxon>Viridiplantae</taxon>
        <taxon>Streptophyta</taxon>
        <taxon>Embryophyta</taxon>
        <taxon>Tracheophyta</taxon>
        <taxon>Spermatophyta</taxon>
        <taxon>Magnoliopsida</taxon>
        <taxon>eudicotyledons</taxon>
        <taxon>Gunneridae</taxon>
        <taxon>Pentapetalae</taxon>
        <taxon>rosids</taxon>
        <taxon>fabids</taxon>
        <taxon>Rosales</taxon>
        <taxon>Rosaceae</taxon>
        <taxon>Rosoideae</taxon>
        <taxon>Rosoideae incertae sedis</taxon>
        <taxon>Rubus</taxon>
    </lineage>
</organism>
<evidence type="ECO:0000259" key="1">
    <source>
        <dbReference type="PROSITE" id="PS50076"/>
    </source>
</evidence>
<dbReference type="PRINTS" id="PR00625">
    <property type="entry name" value="JDOMAIN"/>
</dbReference>
<comment type="caution">
    <text evidence="2">The sequence shown here is derived from an EMBL/GenBank/DDBJ whole genome shotgun (WGS) entry which is preliminary data.</text>
</comment>
<sequence length="132" mass="14937">MGSGSKLEGTLAMPIRRDPYEVLCLPSRNSTNQEIKTAYQKLALNSLRHGFTCNIVLNQTMDWYHLDKNTNNPKAAEQFKEVAFSYSIVSDPEKRRQYDNAGFEAIDAESMDMEIDLSNLGTVNTMFAALFM</sequence>
<feature type="domain" description="J" evidence="1">
    <location>
        <begin position="18"/>
        <end position="102"/>
    </location>
</feature>
<gene>
    <name evidence="2" type="ORF">M0R45_009854</name>
</gene>
<accession>A0AAW1Y876</accession>
<dbReference type="InterPro" id="IPR001623">
    <property type="entry name" value="DnaJ_domain"/>
</dbReference>
<dbReference type="PANTHER" id="PTHR44272:SF3">
    <property type="entry name" value="J DOMAIN-CONTAINING PROTEIN"/>
    <property type="match status" value="1"/>
</dbReference>
<dbReference type="InterPro" id="IPR036869">
    <property type="entry name" value="J_dom_sf"/>
</dbReference>
<name>A0AAW1Y876_RUBAR</name>
<dbReference type="Gene3D" id="1.10.287.110">
    <property type="entry name" value="DnaJ domain"/>
    <property type="match status" value="1"/>
</dbReference>
<dbReference type="SUPFAM" id="SSF46565">
    <property type="entry name" value="Chaperone J-domain"/>
    <property type="match status" value="1"/>
</dbReference>
<evidence type="ECO:0000313" key="3">
    <source>
        <dbReference type="Proteomes" id="UP001457282"/>
    </source>
</evidence>
<dbReference type="PROSITE" id="PS50076">
    <property type="entry name" value="DNAJ_2"/>
    <property type="match status" value="1"/>
</dbReference>
<dbReference type="EMBL" id="JBEDUW010000002">
    <property type="protein sequence ID" value="KAK9944280.1"/>
    <property type="molecule type" value="Genomic_DNA"/>
</dbReference>
<dbReference type="Pfam" id="PF00226">
    <property type="entry name" value="DnaJ"/>
    <property type="match status" value="1"/>
</dbReference>
<dbReference type="Proteomes" id="UP001457282">
    <property type="component" value="Unassembled WGS sequence"/>
</dbReference>
<dbReference type="AlphaFoldDB" id="A0AAW1Y876"/>
<evidence type="ECO:0000313" key="2">
    <source>
        <dbReference type="EMBL" id="KAK9944280.1"/>
    </source>
</evidence>
<dbReference type="SMART" id="SM00271">
    <property type="entry name" value="DnaJ"/>
    <property type="match status" value="1"/>
</dbReference>
<proteinExistence type="predicted"/>
<reference evidence="2 3" key="1">
    <citation type="journal article" date="2023" name="G3 (Bethesda)">
        <title>A chromosome-length genome assembly and annotation of blackberry (Rubus argutus, cv. 'Hillquist').</title>
        <authorList>
            <person name="Bruna T."/>
            <person name="Aryal R."/>
            <person name="Dudchenko O."/>
            <person name="Sargent D.J."/>
            <person name="Mead D."/>
            <person name="Buti M."/>
            <person name="Cavallini A."/>
            <person name="Hytonen T."/>
            <person name="Andres J."/>
            <person name="Pham M."/>
            <person name="Weisz D."/>
            <person name="Mascagni F."/>
            <person name="Usai G."/>
            <person name="Natali L."/>
            <person name="Bassil N."/>
            <person name="Fernandez G.E."/>
            <person name="Lomsadze A."/>
            <person name="Armour M."/>
            <person name="Olukolu B."/>
            <person name="Poorten T."/>
            <person name="Britton C."/>
            <person name="Davik J."/>
            <person name="Ashrafi H."/>
            <person name="Aiden E.L."/>
            <person name="Borodovsky M."/>
            <person name="Worthington M."/>
        </authorList>
    </citation>
    <scope>NUCLEOTIDE SEQUENCE [LARGE SCALE GENOMIC DNA]</scope>
    <source>
        <strain evidence="2">PI 553951</strain>
    </source>
</reference>
<dbReference type="CDD" id="cd06257">
    <property type="entry name" value="DnaJ"/>
    <property type="match status" value="1"/>
</dbReference>